<reference evidence="2" key="1">
    <citation type="submission" date="2019-02" db="EMBL/GenBank/DDBJ databases">
        <authorList>
            <person name="Li S.-H."/>
        </authorList>
    </citation>
    <scope>NUCLEOTIDE SEQUENCE</scope>
    <source>
        <strain evidence="2">IMCC11814</strain>
    </source>
</reference>
<evidence type="ECO:0000256" key="1">
    <source>
        <dbReference type="ARBA" id="ARBA00023002"/>
    </source>
</evidence>
<gene>
    <name evidence="2" type="ORF">EYC82_01535</name>
</gene>
<organism evidence="2 3">
    <name type="scientific">Candidatus Marimicrobium litorale</name>
    <dbReference type="NCBI Taxonomy" id="2518991"/>
    <lineage>
        <taxon>Bacteria</taxon>
        <taxon>Pseudomonadati</taxon>
        <taxon>Pseudomonadota</taxon>
        <taxon>Gammaproteobacteria</taxon>
        <taxon>Cellvibrionales</taxon>
        <taxon>Halieaceae</taxon>
        <taxon>Marimicrobium</taxon>
    </lineage>
</organism>
<protein>
    <submittedName>
        <fullName evidence="2">Mitomycin antibiotic biosynthesis protein</fullName>
    </submittedName>
</protein>
<keyword evidence="3" id="KW-1185">Reference proteome</keyword>
<comment type="caution">
    <text evidence="2">The sequence shown here is derived from an EMBL/GenBank/DDBJ whole genome shotgun (WGS) entry which is preliminary data.</text>
</comment>
<dbReference type="Proteomes" id="UP001143304">
    <property type="component" value="Unassembled WGS sequence"/>
</dbReference>
<proteinExistence type="predicted"/>
<dbReference type="RefSeq" id="WP_279247792.1">
    <property type="nucleotide sequence ID" value="NZ_SHNO01000001.1"/>
</dbReference>
<evidence type="ECO:0000313" key="2">
    <source>
        <dbReference type="EMBL" id="MCX2976037.1"/>
    </source>
</evidence>
<dbReference type="PANTHER" id="PTHR20883:SF41">
    <property type="entry name" value="IRON_ALPHA-KETOGLUTARATE-DEPENDENT DIOXYGENASE ASQJ"/>
    <property type="match status" value="1"/>
</dbReference>
<dbReference type="EMBL" id="SHNO01000001">
    <property type="protein sequence ID" value="MCX2976037.1"/>
    <property type="molecule type" value="Genomic_DNA"/>
</dbReference>
<evidence type="ECO:0000313" key="3">
    <source>
        <dbReference type="Proteomes" id="UP001143304"/>
    </source>
</evidence>
<dbReference type="InterPro" id="IPR008775">
    <property type="entry name" value="Phytyl_CoA_dOase-like"/>
</dbReference>
<dbReference type="PANTHER" id="PTHR20883">
    <property type="entry name" value="PHYTANOYL-COA DIOXYGENASE DOMAIN CONTAINING 1"/>
    <property type="match status" value="1"/>
</dbReference>
<dbReference type="Gene3D" id="2.60.120.620">
    <property type="entry name" value="q2cbj1_9rhob like domain"/>
    <property type="match status" value="1"/>
</dbReference>
<dbReference type="Pfam" id="PF05721">
    <property type="entry name" value="PhyH"/>
    <property type="match status" value="1"/>
</dbReference>
<accession>A0ABT3T3C4</accession>
<sequence length="287" mass="31094">MALDIPTLPADAPTPELLAALDKCGAVIVENFLTREITRTLNVEFDRLSEAEACREQRFVNPIIADFFGDNVSHLAGLAGKSPGFVEHVLLHPLYAALCEAVLRPNCSDYQLNIGHLMTREPGCDAQLFHRDAWVWKRLPPLPGEVQLASVIALVDFTAGNGATLVAPGSHRWDGDRYPEMHEMAPAEMQAGSAIIYSGNTFHAGGANTSARSSRRGMHVSYCLGWLRTEENQALATPWSIAEKLSPRAQQLLGFGIHDDIAQGGGYLGTVELETPVRALTRGCPAA</sequence>
<name>A0ABT3T3C4_9GAMM</name>
<keyword evidence="1" id="KW-0560">Oxidoreductase</keyword>
<dbReference type="SUPFAM" id="SSF51197">
    <property type="entry name" value="Clavaminate synthase-like"/>
    <property type="match status" value="1"/>
</dbReference>